<dbReference type="EMBL" id="CP104562">
    <property type="protein sequence ID" value="UXH76212.1"/>
    <property type="molecule type" value="Genomic_DNA"/>
</dbReference>
<accession>A0ABY6AT66</accession>
<dbReference type="InterPro" id="IPR025359">
    <property type="entry name" value="SduA_C"/>
</dbReference>
<gene>
    <name evidence="2" type="ORF">N4261_14155</name>
</gene>
<sequence length="407" mass="46038">MSAEIARRLLSRLTPSAFAAFTEAMFQSDEEPLAAFRNAGNGVFVRPLRSSYGGSLHEVFVRHWTCGVQSTPSLNSITRDPFLRSTLRRIRSIYGNQLGAWGMVSPYIVPAKQLQSLAFLTNITGNAKDDYETEIVPRYAAAARKCGLRPPLVLVGSYDSYVDKVLGKTSSTLLDLLSRHSDGVRIACENETFSVQRYEVEGSLTGAIQRSEAVAYEPVYILSPQPGDDLLREFEHLLNSNAEESRLEAFLSANFRQVFGQKYDRIETQLWLKYPELDIAGRTRRTDLFMRNSITNDWELLELKRPDTRLATAYRSVPNLSRDVMGGVEQLRNYARILAQQSVRDSLRRRGIEYFQPDLTLVVGRSPTISVAQWRWLVSSIHDVQVTTYGSLLDELRVRGAERGANW</sequence>
<reference evidence="2" key="1">
    <citation type="submission" date="2022-10" db="EMBL/GenBank/DDBJ databases">
        <title>Characterization and whole genome sequencing of a new Roseateles species, isolated from fresh water.</title>
        <authorList>
            <person name="Guliayeva D.Y."/>
            <person name="Akhremchuk A.E."/>
            <person name="Sikolenko M.A."/>
            <person name="Valentovich L.N."/>
            <person name="Sidarenka A.V."/>
        </authorList>
    </citation>
    <scope>NUCLEOTIDE SEQUENCE</scope>
    <source>
        <strain evidence="2">BIM B-1768</strain>
    </source>
</reference>
<name>A0ABY6AT66_9BURK</name>
<keyword evidence="3" id="KW-1185">Reference proteome</keyword>
<evidence type="ECO:0000313" key="3">
    <source>
        <dbReference type="Proteomes" id="UP001064933"/>
    </source>
</evidence>
<evidence type="ECO:0000259" key="1">
    <source>
        <dbReference type="Pfam" id="PF14082"/>
    </source>
</evidence>
<dbReference type="Pfam" id="PF14082">
    <property type="entry name" value="SduA_C"/>
    <property type="match status" value="1"/>
</dbReference>
<protein>
    <submittedName>
        <fullName evidence="2">DUF4263 domain-containing protein</fullName>
    </submittedName>
</protein>
<dbReference type="RefSeq" id="WP_261755945.1">
    <property type="nucleotide sequence ID" value="NZ_CP104562.2"/>
</dbReference>
<evidence type="ECO:0000313" key="2">
    <source>
        <dbReference type="EMBL" id="UXH76212.1"/>
    </source>
</evidence>
<proteinExistence type="predicted"/>
<feature type="domain" description="Shedu protein SduA C-terminal" evidence="1">
    <location>
        <begin position="267"/>
        <end position="393"/>
    </location>
</feature>
<organism evidence="2 3">
    <name type="scientific">Roseateles amylovorans</name>
    <dbReference type="NCBI Taxonomy" id="2978473"/>
    <lineage>
        <taxon>Bacteria</taxon>
        <taxon>Pseudomonadati</taxon>
        <taxon>Pseudomonadota</taxon>
        <taxon>Betaproteobacteria</taxon>
        <taxon>Burkholderiales</taxon>
        <taxon>Sphaerotilaceae</taxon>
        <taxon>Roseateles</taxon>
    </lineage>
</organism>
<dbReference type="Proteomes" id="UP001064933">
    <property type="component" value="Chromosome"/>
</dbReference>